<gene>
    <name evidence="2" type="ORF">EV697_10662</name>
</gene>
<evidence type="ECO:0000313" key="3">
    <source>
        <dbReference type="Proteomes" id="UP000294841"/>
    </source>
</evidence>
<organism evidence="2 3">
    <name type="scientific">Bisgaardia hudsonensis</name>
    <dbReference type="NCBI Taxonomy" id="109472"/>
    <lineage>
        <taxon>Bacteria</taxon>
        <taxon>Pseudomonadati</taxon>
        <taxon>Pseudomonadota</taxon>
        <taxon>Gammaproteobacteria</taxon>
        <taxon>Pasteurellales</taxon>
        <taxon>Pasteurellaceae</taxon>
        <taxon>Bisgaardia</taxon>
    </lineage>
</organism>
<dbReference type="NCBIfam" id="TIGR02009">
    <property type="entry name" value="PGMB-YQAB-SF"/>
    <property type="match status" value="1"/>
</dbReference>
<dbReference type="Proteomes" id="UP000294841">
    <property type="component" value="Unassembled WGS sequence"/>
</dbReference>
<dbReference type="PANTHER" id="PTHR43481">
    <property type="entry name" value="FRUCTOSE-1-PHOSPHATE PHOSPHATASE"/>
    <property type="match status" value="1"/>
</dbReference>
<dbReference type="Gene3D" id="1.10.150.240">
    <property type="entry name" value="Putative phosphatase, domain 2"/>
    <property type="match status" value="1"/>
</dbReference>
<protein>
    <submittedName>
        <fullName evidence="2">HAD superfamily hydrolase (TIGR01509 family)/beta-phosphoglucomutase family hydrolase</fullName>
    </submittedName>
</protein>
<dbReference type="InterPro" id="IPR041492">
    <property type="entry name" value="HAD_2"/>
</dbReference>
<evidence type="ECO:0000313" key="2">
    <source>
        <dbReference type="EMBL" id="TCP11708.1"/>
    </source>
</evidence>
<dbReference type="SFLD" id="SFLDS00003">
    <property type="entry name" value="Haloacid_Dehalogenase"/>
    <property type="match status" value="1"/>
</dbReference>
<dbReference type="SUPFAM" id="SSF56784">
    <property type="entry name" value="HAD-like"/>
    <property type="match status" value="1"/>
</dbReference>
<dbReference type="SFLD" id="SFLDG01129">
    <property type="entry name" value="C1.5:_HAD__Beta-PGM__Phosphata"/>
    <property type="match status" value="1"/>
</dbReference>
<dbReference type="EMBL" id="SLXI01000006">
    <property type="protein sequence ID" value="TCP11708.1"/>
    <property type="molecule type" value="Genomic_DNA"/>
</dbReference>
<accession>A0A4R2MYL8</accession>
<dbReference type="InterPro" id="IPR023198">
    <property type="entry name" value="PGP-like_dom2"/>
</dbReference>
<evidence type="ECO:0000256" key="1">
    <source>
        <dbReference type="ARBA" id="ARBA00006171"/>
    </source>
</evidence>
<dbReference type="PANTHER" id="PTHR43481:SF4">
    <property type="entry name" value="GLYCEROL-1-PHOSPHATE PHOSPHOHYDROLASE 1-RELATED"/>
    <property type="match status" value="1"/>
</dbReference>
<dbReference type="NCBIfam" id="TIGR01509">
    <property type="entry name" value="HAD-SF-IA-v3"/>
    <property type="match status" value="1"/>
</dbReference>
<dbReference type="AlphaFoldDB" id="A0A4R2MYL8"/>
<dbReference type="InterPro" id="IPR036412">
    <property type="entry name" value="HAD-like_sf"/>
</dbReference>
<sequence>MLDFSMFETYEGLIFDMDGTLINTMPSHKKAWDRVGIELGYPLDGNIMYELGGAPVGTIAMEMMKRSDMPMDLLEQVLKLKQQYGIELIMKHATLLPAFDVVKFFLNKKPMALGTGSHRNVVEMLLNKFELHHYFNAVVAAEDVKNHKPAPDTFLRCAKLCGLNPKNCIVFEDADLGVESALKAKMDVFDVRINKLITYRTR</sequence>
<dbReference type="Pfam" id="PF13419">
    <property type="entry name" value="HAD_2"/>
    <property type="match status" value="1"/>
</dbReference>
<dbReference type="OrthoDB" id="9782449at2"/>
<reference evidence="2 3" key="1">
    <citation type="submission" date="2019-03" db="EMBL/GenBank/DDBJ databases">
        <title>Genomic Encyclopedia of Type Strains, Phase IV (KMG-IV): sequencing the most valuable type-strain genomes for metagenomic binning, comparative biology and taxonomic classification.</title>
        <authorList>
            <person name="Goeker M."/>
        </authorList>
    </citation>
    <scope>NUCLEOTIDE SEQUENCE [LARGE SCALE GENOMIC DNA]</scope>
    <source>
        <strain evidence="2 3">DSM 28231</strain>
    </source>
</reference>
<keyword evidence="3" id="KW-1185">Reference proteome</keyword>
<keyword evidence="2" id="KW-0378">Hydrolase</keyword>
<dbReference type="GO" id="GO:0050308">
    <property type="term" value="F:sugar-phosphatase activity"/>
    <property type="evidence" value="ECO:0007669"/>
    <property type="project" value="TreeGrafter"/>
</dbReference>
<proteinExistence type="inferred from homology"/>
<dbReference type="Gene3D" id="3.40.50.1000">
    <property type="entry name" value="HAD superfamily/HAD-like"/>
    <property type="match status" value="1"/>
</dbReference>
<comment type="similarity">
    <text evidence="1">Belongs to the HAD-like hydrolase superfamily. CbbY/CbbZ/Gph/YieH family.</text>
</comment>
<comment type="caution">
    <text evidence="2">The sequence shown here is derived from an EMBL/GenBank/DDBJ whole genome shotgun (WGS) entry which is preliminary data.</text>
</comment>
<dbReference type="CDD" id="cd07505">
    <property type="entry name" value="HAD_BPGM-like"/>
    <property type="match status" value="1"/>
</dbReference>
<dbReference type="RefSeq" id="WP_132024603.1">
    <property type="nucleotide sequence ID" value="NZ_CP016605.1"/>
</dbReference>
<name>A0A4R2MYL8_9PAST</name>
<dbReference type="InterPro" id="IPR006439">
    <property type="entry name" value="HAD-SF_hydro_IA"/>
</dbReference>
<dbReference type="InterPro" id="IPR023214">
    <property type="entry name" value="HAD_sf"/>
</dbReference>
<dbReference type="InterPro" id="IPR010976">
    <property type="entry name" value="B-phosphoglucomutase_hydrolase"/>
</dbReference>
<dbReference type="InterPro" id="IPR051806">
    <property type="entry name" value="HAD-like_SPP"/>
</dbReference>